<dbReference type="EMBL" id="BOLY01000008">
    <property type="protein sequence ID" value="GIZ48960.1"/>
    <property type="molecule type" value="Genomic_DNA"/>
</dbReference>
<protein>
    <recommendedName>
        <fullName evidence="2">2EXR domain-containing protein</fullName>
    </recommendedName>
</protein>
<feature type="domain" description="2EXR" evidence="2">
    <location>
        <begin position="60"/>
        <end position="128"/>
    </location>
</feature>
<reference evidence="3 4" key="1">
    <citation type="submission" date="2021-01" db="EMBL/GenBank/DDBJ databases">
        <title>Cercospora kikuchii MAFF 305040 whole genome shotgun sequence.</title>
        <authorList>
            <person name="Kashiwa T."/>
            <person name="Suzuki T."/>
        </authorList>
    </citation>
    <scope>NUCLEOTIDE SEQUENCE [LARGE SCALE GENOMIC DNA]</scope>
    <source>
        <strain evidence="3 4">MAFF 305040</strain>
    </source>
</reference>
<feature type="compositionally biased region" description="Low complexity" evidence="1">
    <location>
        <begin position="1"/>
        <end position="14"/>
    </location>
</feature>
<comment type="caution">
    <text evidence="3">The sequence shown here is derived from an EMBL/GenBank/DDBJ whole genome shotgun (WGS) entry which is preliminary data.</text>
</comment>
<dbReference type="OrthoDB" id="3642416at2759"/>
<dbReference type="InterPro" id="IPR045518">
    <property type="entry name" value="2EXR"/>
</dbReference>
<dbReference type="RefSeq" id="XP_044663447.1">
    <property type="nucleotide sequence ID" value="XM_044807512.1"/>
</dbReference>
<dbReference type="GeneID" id="68297578"/>
<accession>A0A9P3FLE2</accession>
<proteinExistence type="predicted"/>
<gene>
    <name evidence="3" type="ORF">CKM354_001200300</name>
</gene>
<organism evidence="3 4">
    <name type="scientific">Cercospora kikuchii</name>
    <dbReference type="NCBI Taxonomy" id="84275"/>
    <lineage>
        <taxon>Eukaryota</taxon>
        <taxon>Fungi</taxon>
        <taxon>Dikarya</taxon>
        <taxon>Ascomycota</taxon>
        <taxon>Pezizomycotina</taxon>
        <taxon>Dothideomycetes</taxon>
        <taxon>Dothideomycetidae</taxon>
        <taxon>Mycosphaerellales</taxon>
        <taxon>Mycosphaerellaceae</taxon>
        <taxon>Cercospora</taxon>
    </lineage>
</organism>
<evidence type="ECO:0000313" key="4">
    <source>
        <dbReference type="Proteomes" id="UP000825890"/>
    </source>
</evidence>
<evidence type="ECO:0000256" key="1">
    <source>
        <dbReference type="SAM" id="MobiDB-lite"/>
    </source>
</evidence>
<evidence type="ECO:0000313" key="3">
    <source>
        <dbReference type="EMBL" id="GIZ48960.1"/>
    </source>
</evidence>
<name>A0A9P3FLE2_9PEZI</name>
<dbReference type="Proteomes" id="UP000825890">
    <property type="component" value="Unassembled WGS sequence"/>
</dbReference>
<dbReference type="AlphaFoldDB" id="A0A9P3FLE2"/>
<evidence type="ECO:0000259" key="2">
    <source>
        <dbReference type="Pfam" id="PF20150"/>
    </source>
</evidence>
<keyword evidence="4" id="KW-1185">Reference proteome</keyword>
<dbReference type="Pfam" id="PF20150">
    <property type="entry name" value="2EXR"/>
    <property type="match status" value="1"/>
</dbReference>
<sequence>MPPATPANSSAASARHVPLSQPGDTESEQLASAAAGLVVHGEEDRVGIDPTIPPSNGRCCFLELSAELRNEIYRMSLVSDGPIMLEVRPKETRTTARQKYGCYMAPPSEPALLSINRQARDEAMAIYYGENDFEIPVGLANYTTQNCGLIESLRSFEKHLGDRARLVGSISMYATGRTGRGHMVIAGVRFDTDNKIEISFEDWNTIGQLNQYGSVTFDPIQHWCACDLKKVADKYKRKGRSGEVIFSVMRRFCTKYMMEPSESFCSKCGLEVMVRLED</sequence>
<feature type="region of interest" description="Disordered" evidence="1">
    <location>
        <begin position="1"/>
        <end position="31"/>
    </location>
</feature>